<dbReference type="PANTHER" id="PTHR31412">
    <property type="entry name" value="ZINC METALLOPROTEASE EGY1"/>
    <property type="match status" value="1"/>
</dbReference>
<dbReference type="Proteomes" id="UP000031549">
    <property type="component" value="Unassembled WGS sequence"/>
</dbReference>
<feature type="transmembrane region" description="Helical" evidence="10">
    <location>
        <begin position="36"/>
        <end position="54"/>
    </location>
</feature>
<evidence type="ECO:0000256" key="1">
    <source>
        <dbReference type="ARBA" id="ARBA00001947"/>
    </source>
</evidence>
<keyword evidence="6" id="KW-0378">Hydrolase</keyword>
<feature type="transmembrane region" description="Helical" evidence="10">
    <location>
        <begin position="379"/>
        <end position="398"/>
    </location>
</feature>
<evidence type="ECO:0000256" key="2">
    <source>
        <dbReference type="ARBA" id="ARBA00004141"/>
    </source>
</evidence>
<comment type="similarity">
    <text evidence="3">Belongs to the peptidase M50B family.</text>
</comment>
<evidence type="ECO:0000256" key="4">
    <source>
        <dbReference type="ARBA" id="ARBA00022670"/>
    </source>
</evidence>
<reference evidence="12 13" key="1">
    <citation type="journal article" date="2015" name="Genome Announc.">
        <title>Draft Genome Sequence of Cyanobacterium Hassallia byssoidea Strain VB512170, Isolated from Monuments in India.</title>
        <authorList>
            <person name="Singh D."/>
            <person name="Chandrababunaidu M.M."/>
            <person name="Panda A."/>
            <person name="Sen D."/>
            <person name="Bhattacharyya S."/>
            <person name="Adhikary S.P."/>
            <person name="Tripathy S."/>
        </authorList>
    </citation>
    <scope>NUCLEOTIDE SEQUENCE [LARGE SCALE GENOMIC DNA]</scope>
    <source>
        <strain evidence="12 13">VB512170</strain>
    </source>
</reference>
<feature type="transmembrane region" description="Helical" evidence="10">
    <location>
        <begin position="348"/>
        <end position="367"/>
    </location>
</feature>
<comment type="subcellular location">
    <subcellularLocation>
        <location evidence="2">Membrane</location>
        <topology evidence="2">Multi-pass membrane protein</topology>
    </subcellularLocation>
</comment>
<feature type="transmembrane region" description="Helical" evidence="10">
    <location>
        <begin position="309"/>
        <end position="336"/>
    </location>
</feature>
<dbReference type="GO" id="GO:0006508">
    <property type="term" value="P:proteolysis"/>
    <property type="evidence" value="ECO:0007669"/>
    <property type="project" value="UniProtKB-KW"/>
</dbReference>
<proteinExistence type="inferred from homology"/>
<keyword evidence="7" id="KW-0809">Transit peptide</keyword>
<evidence type="ECO:0000259" key="11">
    <source>
        <dbReference type="Pfam" id="PF02163"/>
    </source>
</evidence>
<feature type="transmembrane region" description="Helical" evidence="10">
    <location>
        <begin position="60"/>
        <end position="81"/>
    </location>
</feature>
<keyword evidence="5 10" id="KW-0812">Transmembrane</keyword>
<dbReference type="GO" id="GO:0008233">
    <property type="term" value="F:peptidase activity"/>
    <property type="evidence" value="ECO:0007669"/>
    <property type="project" value="UniProtKB-KW"/>
</dbReference>
<evidence type="ECO:0000256" key="7">
    <source>
        <dbReference type="ARBA" id="ARBA00022946"/>
    </source>
</evidence>
<dbReference type="GO" id="GO:0016020">
    <property type="term" value="C:membrane"/>
    <property type="evidence" value="ECO:0007669"/>
    <property type="project" value="UniProtKB-SubCell"/>
</dbReference>
<keyword evidence="8 10" id="KW-1133">Transmembrane helix</keyword>
<gene>
    <name evidence="12" type="ORF">PI95_017140</name>
</gene>
<dbReference type="Pfam" id="PF02163">
    <property type="entry name" value="Peptidase_M50"/>
    <property type="match status" value="1"/>
</dbReference>
<evidence type="ECO:0000256" key="8">
    <source>
        <dbReference type="ARBA" id="ARBA00022989"/>
    </source>
</evidence>
<organism evidence="12 13">
    <name type="scientific">Hassallia byssoidea VB512170</name>
    <dbReference type="NCBI Taxonomy" id="1304833"/>
    <lineage>
        <taxon>Bacteria</taxon>
        <taxon>Bacillati</taxon>
        <taxon>Cyanobacteriota</taxon>
        <taxon>Cyanophyceae</taxon>
        <taxon>Nostocales</taxon>
        <taxon>Tolypothrichaceae</taxon>
        <taxon>Hassallia</taxon>
    </lineage>
</organism>
<keyword evidence="13" id="KW-1185">Reference proteome</keyword>
<dbReference type="CDD" id="cd06160">
    <property type="entry name" value="S2P-M50_like_2"/>
    <property type="match status" value="1"/>
</dbReference>
<feature type="transmembrane region" description="Helical" evidence="10">
    <location>
        <begin position="280"/>
        <end position="297"/>
    </location>
</feature>
<evidence type="ECO:0000256" key="6">
    <source>
        <dbReference type="ARBA" id="ARBA00022801"/>
    </source>
</evidence>
<evidence type="ECO:0000313" key="12">
    <source>
        <dbReference type="EMBL" id="NEU74238.1"/>
    </source>
</evidence>
<feature type="domain" description="Peptidase M50" evidence="11">
    <location>
        <begin position="255"/>
        <end position="417"/>
    </location>
</feature>
<evidence type="ECO:0000256" key="3">
    <source>
        <dbReference type="ARBA" id="ARBA00007931"/>
    </source>
</evidence>
<keyword evidence="4 12" id="KW-0645">Protease</keyword>
<dbReference type="EMBL" id="JTCM02000037">
    <property type="protein sequence ID" value="NEU74238.1"/>
    <property type="molecule type" value="Genomic_DNA"/>
</dbReference>
<dbReference type="PANTHER" id="PTHR31412:SF0">
    <property type="entry name" value="ZINC METALLOPROTEASE EGY1, CHLOROPLASTIC-RELATED"/>
    <property type="match status" value="1"/>
</dbReference>
<dbReference type="RefSeq" id="WP_039740188.1">
    <property type="nucleotide sequence ID" value="NZ_JTCM02000037.1"/>
</dbReference>
<protein>
    <submittedName>
        <fullName evidence="12">Site-2 protease family protein</fullName>
    </submittedName>
</protein>
<evidence type="ECO:0000313" key="13">
    <source>
        <dbReference type="Proteomes" id="UP000031549"/>
    </source>
</evidence>
<feature type="transmembrane region" description="Helical" evidence="10">
    <location>
        <begin position="418"/>
        <end position="444"/>
    </location>
</feature>
<evidence type="ECO:0000256" key="10">
    <source>
        <dbReference type="SAM" id="Phobius"/>
    </source>
</evidence>
<name>A0A846HBG2_9CYAN</name>
<evidence type="ECO:0000256" key="5">
    <source>
        <dbReference type="ARBA" id="ARBA00022692"/>
    </source>
</evidence>
<feature type="transmembrane region" description="Helical" evidence="10">
    <location>
        <begin position="6"/>
        <end position="24"/>
    </location>
</feature>
<dbReference type="InterPro" id="IPR008915">
    <property type="entry name" value="Peptidase_M50"/>
</dbReference>
<feature type="transmembrane region" description="Helical" evidence="10">
    <location>
        <begin position="216"/>
        <end position="239"/>
    </location>
</feature>
<accession>A0A846HBG2</accession>
<sequence>MLTASETPIITAIVLVFFGILAWGFYRARPFGKLGILAWLQSVVLMTPWLLFFGLFAAGIYINIVGVLFLLVGSTALYIFLGRKLRAAGQDAILKQRATERLAATPTPETPQNAVNAELKLEEPRIPEEELNAIKGIFGLDTFFATEAIAYQQGAIFKGNLRGEPEEVHNRLTISLEERLGDKYRLFLVENPDGKSVIIVLPSSNDPRPSTLSQKIFAGILFLATIATSLEAAGLLLRFDFFENPSRFAEALPIAAGILTILLIHELGHWLLARRHQIRLSLPFFLPAVQIGSFGAITRFESLLPNRKVLFDIAIAGPAAGGIASLVTLIIGLLLSHQGSLFQLPNEFFQGSILVGSLARIILGSALQSSVVDIHPLVVIGWLGLVITAINLMPAGVLDGGRIVQAIYGRKTAGRVTVATLIVLGIASLANPLAMYWAIVILFLQRDLERPSLNEISEPDDARAALGLLALFLMIATLLPLTPALAGRLGIG</sequence>
<evidence type="ECO:0000256" key="9">
    <source>
        <dbReference type="ARBA" id="ARBA00023136"/>
    </source>
</evidence>
<keyword evidence="9 10" id="KW-0472">Membrane</keyword>
<feature type="transmembrane region" description="Helical" evidence="10">
    <location>
        <begin position="251"/>
        <end position="273"/>
    </location>
</feature>
<dbReference type="InterPro" id="IPR044838">
    <property type="entry name" value="EGY1-like"/>
</dbReference>
<dbReference type="AlphaFoldDB" id="A0A846HBG2"/>
<comment type="caution">
    <text evidence="12">The sequence shown here is derived from an EMBL/GenBank/DDBJ whole genome shotgun (WGS) entry which is preliminary data.</text>
</comment>
<comment type="cofactor">
    <cofactor evidence="1">
        <name>Zn(2+)</name>
        <dbReference type="ChEBI" id="CHEBI:29105"/>
    </cofactor>
</comment>
<feature type="transmembrane region" description="Helical" evidence="10">
    <location>
        <begin position="464"/>
        <end position="486"/>
    </location>
</feature>